<sequence length="56" mass="6830">MIAKNTPFIYNTKWLINYLQSYIANLKYICHRNLQWIRLLLRYHHIILGGHFLDGK</sequence>
<accession>A0A4R7PZ43</accession>
<comment type="caution">
    <text evidence="1">The sequence shown here is derived from an EMBL/GenBank/DDBJ whole genome shotgun (WGS) entry which is preliminary data.</text>
</comment>
<name>A0A4R7PZ43_9FLAO</name>
<reference evidence="1 2" key="1">
    <citation type="submission" date="2019-03" db="EMBL/GenBank/DDBJ databases">
        <title>Genomic Encyclopedia of Archaeal and Bacterial Type Strains, Phase II (KMG-II): from individual species to whole genera.</title>
        <authorList>
            <person name="Goeker M."/>
        </authorList>
    </citation>
    <scope>NUCLEOTIDE SEQUENCE [LARGE SCALE GENOMIC DNA]</scope>
    <source>
        <strain evidence="1 2">DSM 28135</strain>
    </source>
</reference>
<gene>
    <name evidence="1" type="ORF">BXY82_2351</name>
</gene>
<protein>
    <submittedName>
        <fullName evidence="1">Uncharacterized protein</fullName>
    </submittedName>
</protein>
<dbReference type="EMBL" id="SOBW01000008">
    <property type="protein sequence ID" value="TDU40304.1"/>
    <property type="molecule type" value="Genomic_DNA"/>
</dbReference>
<organism evidence="1 2">
    <name type="scientific">Gelidibacter sediminis</name>
    <dbReference type="NCBI Taxonomy" id="1608710"/>
    <lineage>
        <taxon>Bacteria</taxon>
        <taxon>Pseudomonadati</taxon>
        <taxon>Bacteroidota</taxon>
        <taxon>Flavobacteriia</taxon>
        <taxon>Flavobacteriales</taxon>
        <taxon>Flavobacteriaceae</taxon>
        <taxon>Gelidibacter</taxon>
    </lineage>
</organism>
<proteinExistence type="predicted"/>
<evidence type="ECO:0000313" key="2">
    <source>
        <dbReference type="Proteomes" id="UP000294689"/>
    </source>
</evidence>
<dbReference type="Proteomes" id="UP000294689">
    <property type="component" value="Unassembled WGS sequence"/>
</dbReference>
<evidence type="ECO:0000313" key="1">
    <source>
        <dbReference type="EMBL" id="TDU40304.1"/>
    </source>
</evidence>
<dbReference type="AlphaFoldDB" id="A0A4R7PZ43"/>
<keyword evidence="2" id="KW-1185">Reference proteome</keyword>